<proteinExistence type="predicted"/>
<reference evidence="1" key="1">
    <citation type="submission" date="2022-11" db="EMBL/GenBank/DDBJ databases">
        <title>Genome Sequence of Cubamyces cubensis.</title>
        <authorList>
            <person name="Buettner E."/>
        </authorList>
    </citation>
    <scope>NUCLEOTIDE SEQUENCE</scope>
    <source>
        <strain evidence="1">MPL-01</strain>
    </source>
</reference>
<comment type="caution">
    <text evidence="1">The sequence shown here is derived from an EMBL/GenBank/DDBJ whole genome shotgun (WGS) entry which is preliminary data.</text>
</comment>
<evidence type="ECO:0000313" key="2">
    <source>
        <dbReference type="Proteomes" id="UP001215151"/>
    </source>
</evidence>
<keyword evidence="2" id="KW-1185">Reference proteome</keyword>
<gene>
    <name evidence="1" type="ORF">ONZ51_g13347</name>
</gene>
<organism evidence="1 2">
    <name type="scientific">Trametes cubensis</name>
    <dbReference type="NCBI Taxonomy" id="1111947"/>
    <lineage>
        <taxon>Eukaryota</taxon>
        <taxon>Fungi</taxon>
        <taxon>Dikarya</taxon>
        <taxon>Basidiomycota</taxon>
        <taxon>Agaricomycotina</taxon>
        <taxon>Agaricomycetes</taxon>
        <taxon>Polyporales</taxon>
        <taxon>Polyporaceae</taxon>
        <taxon>Trametes</taxon>
    </lineage>
</organism>
<accession>A0AAD7TEB7</accession>
<dbReference type="EMBL" id="JAPEVG010001127">
    <property type="protein sequence ID" value="KAJ8453888.1"/>
    <property type="molecule type" value="Genomic_DNA"/>
</dbReference>
<protein>
    <submittedName>
        <fullName evidence="1">Uncharacterized protein</fullName>
    </submittedName>
</protein>
<sequence>MSIGVGKQLGRMSAFWAAVAQRTKRLRYLELSVTLCDPEFGGDVAWVENIPDALAPLGLIYLRLTVISPWVSREVELDDAEDEDPSYEEGQVDDIQHSLTAQIVSALPVHLNQLLPTLRFLSLTHYCHDSNDHLVHLFSEHLMAVRRPDIHPAETWMEPITGEAAERVRVRFKHGDPVQLERVAGPVILGWRQRVFKPFEETEESVAAYLGDAVVAEEETSTSLSEFDN</sequence>
<dbReference type="AlphaFoldDB" id="A0AAD7TEB7"/>
<evidence type="ECO:0000313" key="1">
    <source>
        <dbReference type="EMBL" id="KAJ8453888.1"/>
    </source>
</evidence>
<dbReference type="Proteomes" id="UP001215151">
    <property type="component" value="Unassembled WGS sequence"/>
</dbReference>
<name>A0AAD7TEB7_9APHY</name>